<dbReference type="PANTHER" id="PTHR30548:SF6">
    <property type="entry name" value="DEHYDRATASE SUBUNIT YJIM-RELATED"/>
    <property type="match status" value="1"/>
</dbReference>
<dbReference type="AlphaFoldDB" id="A0A938X0Z1"/>
<evidence type="ECO:0000313" key="4">
    <source>
        <dbReference type="EMBL" id="MBM6826387.1"/>
    </source>
</evidence>
<comment type="caution">
    <text evidence="4">The sequence shown here is derived from an EMBL/GenBank/DDBJ whole genome shotgun (WGS) entry which is preliminary data.</text>
</comment>
<accession>A0A938X0Z1</accession>
<dbReference type="Pfam" id="PF06050">
    <property type="entry name" value="HGD-D"/>
    <property type="match status" value="1"/>
</dbReference>
<dbReference type="Proteomes" id="UP000713880">
    <property type="component" value="Unassembled WGS sequence"/>
</dbReference>
<dbReference type="EMBL" id="JACJLV010000010">
    <property type="protein sequence ID" value="MBM6826387.1"/>
    <property type="molecule type" value="Genomic_DNA"/>
</dbReference>
<reference evidence="4" key="1">
    <citation type="submission" date="2020-08" db="EMBL/GenBank/DDBJ databases">
        <authorList>
            <person name="Cejkova D."/>
            <person name="Kubasova T."/>
            <person name="Jahodarova E."/>
            <person name="Rychlik I."/>
        </authorList>
    </citation>
    <scope>NUCLEOTIDE SEQUENCE</scope>
    <source>
        <strain evidence="4">An420c</strain>
    </source>
</reference>
<dbReference type="Gene3D" id="1.20.1270.370">
    <property type="match status" value="1"/>
</dbReference>
<dbReference type="GO" id="GO:0051536">
    <property type="term" value="F:iron-sulfur cluster binding"/>
    <property type="evidence" value="ECO:0007669"/>
    <property type="project" value="UniProtKB-KW"/>
</dbReference>
<dbReference type="RefSeq" id="WP_204908436.1">
    <property type="nucleotide sequence ID" value="NZ_JACJLV010000010.1"/>
</dbReference>
<organism evidence="4 5">
    <name type="scientific">Mordavella massiliensis</name>
    <dbReference type="NCBI Taxonomy" id="1871024"/>
    <lineage>
        <taxon>Bacteria</taxon>
        <taxon>Bacillati</taxon>
        <taxon>Bacillota</taxon>
        <taxon>Clostridia</taxon>
        <taxon>Eubacteriales</taxon>
        <taxon>Clostridiaceae</taxon>
        <taxon>Mordavella</taxon>
    </lineage>
</organism>
<sequence>MNKKTLQELISNCHAAGKKTAVSFCSHVPQEILEAAGICSLRLPYVGGVDDAASHILVSNVCPIVKNVCNVCEDSALADVDLIFAETSCDGKKKMYELLSDQKRIYFYQVGQGADREYVRPLIKSEVKYLIRELGKRFGVRITEDDIREAAKLVNEERQSILDLMAIQKAKPAAAWGTEIFRALEEHRTVPDIRERIAANRKTKEELLAQKSPVGKSARRVLVTGCPMSGVYEKIASTIESNGGVVVAFENCEVIKSAIRHFDTENEDIMEAFADCYQQTACAIMSPNTVRFDLIRQLTDEYQVDGVLDVTLQTCHPYTVERDKMMRLCREELGIPYMAVETDVTDSDAGQLATRITAFLEMI</sequence>
<proteinExistence type="inferred from homology"/>
<dbReference type="GO" id="GO:0016836">
    <property type="term" value="F:hydro-lyase activity"/>
    <property type="evidence" value="ECO:0007669"/>
    <property type="project" value="UniProtKB-ARBA"/>
</dbReference>
<evidence type="ECO:0000313" key="5">
    <source>
        <dbReference type="Proteomes" id="UP000713880"/>
    </source>
</evidence>
<dbReference type="Gene3D" id="3.40.50.11900">
    <property type="match status" value="1"/>
</dbReference>
<comment type="cofactor">
    <cofactor evidence="1">
        <name>[4Fe-4S] cluster</name>
        <dbReference type="ChEBI" id="CHEBI:49883"/>
    </cofactor>
</comment>
<keyword evidence="3" id="KW-0408">Iron</keyword>
<gene>
    <name evidence="4" type="ORF">H6A13_04580</name>
</gene>
<keyword evidence="3" id="KW-0479">Metal-binding</keyword>
<keyword evidence="3" id="KW-0411">Iron-sulfur</keyword>
<evidence type="ECO:0000256" key="3">
    <source>
        <dbReference type="ARBA" id="ARBA00023014"/>
    </source>
</evidence>
<comment type="similarity">
    <text evidence="2">Belongs to the FldB/FldC dehydratase alpha/beta subunit family.</text>
</comment>
<name>A0A938X0Z1_9CLOT</name>
<dbReference type="PANTHER" id="PTHR30548">
    <property type="entry name" value="2-HYDROXYGLUTARYL-COA DEHYDRATASE, D-COMPONENT-RELATED"/>
    <property type="match status" value="1"/>
</dbReference>
<evidence type="ECO:0000256" key="1">
    <source>
        <dbReference type="ARBA" id="ARBA00001966"/>
    </source>
</evidence>
<evidence type="ECO:0000256" key="2">
    <source>
        <dbReference type="ARBA" id="ARBA00005806"/>
    </source>
</evidence>
<dbReference type="InterPro" id="IPR010327">
    <property type="entry name" value="FldB/FldC_alpha/beta"/>
</dbReference>
<keyword evidence="5" id="KW-1185">Reference proteome</keyword>
<reference evidence="4" key="2">
    <citation type="journal article" date="2021" name="Sci. Rep.">
        <title>The distribution of antibiotic resistance genes in chicken gut microbiota commensals.</title>
        <authorList>
            <person name="Juricova H."/>
            <person name="Matiasovicova J."/>
            <person name="Kubasova T."/>
            <person name="Cejkova D."/>
            <person name="Rychlik I."/>
        </authorList>
    </citation>
    <scope>NUCLEOTIDE SEQUENCE</scope>
    <source>
        <strain evidence="4">An420c</strain>
    </source>
</reference>
<dbReference type="Gene3D" id="3.40.50.11890">
    <property type="match status" value="1"/>
</dbReference>
<protein>
    <submittedName>
        <fullName evidence="4">2-hydroxyacyl-CoA dehydratase</fullName>
    </submittedName>
</protein>